<sequence length="84" mass="9246">MTTKSIHVKFPSYEDAGVLLFKHTLSTGEVITGKAQFEFDFLNPLHPQIIILNSPFTQLNGTTIELGEIGGQYTLPNGDVLIAR</sequence>
<evidence type="ECO:0000313" key="1">
    <source>
        <dbReference type="EMBL" id="POD83119.1"/>
    </source>
</evidence>
<reference evidence="1 2" key="1">
    <citation type="submission" date="2017-06" db="EMBL/GenBank/DDBJ databases">
        <title>Genome sequence of Lactobacillus plantarum subsp. plantarum strain SRCM101258.</title>
        <authorList>
            <person name="Cho S.H."/>
        </authorList>
    </citation>
    <scope>NUCLEOTIDE SEQUENCE [LARGE SCALE GENOMIC DNA]</scope>
    <source>
        <strain evidence="1 2">SRCM101258</strain>
    </source>
</reference>
<dbReference type="Proteomes" id="UP000236990">
    <property type="component" value="Unassembled WGS sequence"/>
</dbReference>
<protein>
    <submittedName>
        <fullName evidence="1">Uncharacterized protein</fullName>
    </submittedName>
</protein>
<dbReference type="EMBL" id="NKCZ01000112">
    <property type="protein sequence ID" value="POD83119.1"/>
    <property type="molecule type" value="Genomic_DNA"/>
</dbReference>
<dbReference type="AlphaFoldDB" id="A0A2S3U4D8"/>
<organism evidence="1 2">
    <name type="scientific">Lactiplantibacillus plantarum subsp. plantarum</name>
    <dbReference type="NCBI Taxonomy" id="337330"/>
    <lineage>
        <taxon>Bacteria</taxon>
        <taxon>Bacillati</taxon>
        <taxon>Bacillota</taxon>
        <taxon>Bacilli</taxon>
        <taxon>Lactobacillales</taxon>
        <taxon>Lactobacillaceae</taxon>
        <taxon>Lactiplantibacillus</taxon>
    </lineage>
</organism>
<gene>
    <name evidence="1" type="ORF">S101258_02118</name>
</gene>
<accession>A0A2S3U4D8</accession>
<name>A0A2S3U4D8_LACPN</name>
<proteinExistence type="predicted"/>
<comment type="caution">
    <text evidence="1">The sequence shown here is derived from an EMBL/GenBank/DDBJ whole genome shotgun (WGS) entry which is preliminary data.</text>
</comment>
<evidence type="ECO:0000313" key="2">
    <source>
        <dbReference type="Proteomes" id="UP000236990"/>
    </source>
</evidence>